<dbReference type="AlphaFoldDB" id="A0A7Y1QCA6"/>
<evidence type="ECO:0000313" key="1">
    <source>
        <dbReference type="EMBL" id="NNA76741.1"/>
    </source>
</evidence>
<reference evidence="3 4" key="1">
    <citation type="journal article" date="2020" name="Front. Microbiol.">
        <title>Genetic Organization of the aprX-lipA2 Operon Affects the Proteolytic Potential of Pseudomonas Species in Milk.</title>
        <authorList>
            <person name="Maier C."/>
            <person name="Huptas C."/>
            <person name="von Neubeck M."/>
            <person name="Scherer S."/>
            <person name="Wenning M."/>
            <person name="Lucking G."/>
        </authorList>
    </citation>
    <scope>NUCLEOTIDE SEQUENCE [LARGE SCALE GENOMIC DNA]</scope>
    <source>
        <strain evidence="2 4">WS 5404</strain>
        <strain evidence="1 3">WS 5405</strain>
    </source>
</reference>
<dbReference type="EMBL" id="JAAQYH010000020">
    <property type="protein sequence ID" value="NNA76741.1"/>
    <property type="molecule type" value="Genomic_DNA"/>
</dbReference>
<dbReference type="GeneID" id="45736303"/>
<evidence type="ECO:0000313" key="2">
    <source>
        <dbReference type="EMBL" id="NNA82954.1"/>
    </source>
</evidence>
<sequence length="197" mass="21810">MRSFKLLDRLLGRNAEPFVPGAHLSALSSKMEAGQCWIVPEGAVVVPSPPEPKYPEAERIAASIRDFPEDWGWLMKGYKLIHTPSGFVLWVANQDYGLAEVCSNGGKGDFSKVEQAIIWPAVSDWLARNKVGFTGRLPKARIKGRDDAFCCYADGLPWMGVGSSPEDAYRAWRHAISAQARGDMRPNEYLQVRSASL</sequence>
<dbReference type="RefSeq" id="WP_057711983.1">
    <property type="nucleotide sequence ID" value="NZ_JAAQYH010000020.1"/>
</dbReference>
<proteinExistence type="predicted"/>
<name>A0A7Y1QCA6_9PSED</name>
<protein>
    <submittedName>
        <fullName evidence="1">Uncharacterized protein</fullName>
    </submittedName>
</protein>
<evidence type="ECO:0000313" key="4">
    <source>
        <dbReference type="Proteomes" id="UP000586252"/>
    </source>
</evidence>
<organism evidence="1 3">
    <name type="scientific">Pseudomonas lactis</name>
    <dbReference type="NCBI Taxonomy" id="1615674"/>
    <lineage>
        <taxon>Bacteria</taxon>
        <taxon>Pseudomonadati</taxon>
        <taxon>Pseudomonadota</taxon>
        <taxon>Gammaproteobacteria</taxon>
        <taxon>Pseudomonadales</taxon>
        <taxon>Pseudomonadaceae</taxon>
        <taxon>Pseudomonas</taxon>
    </lineage>
</organism>
<dbReference type="Proteomes" id="UP000586252">
    <property type="component" value="Unassembled WGS sequence"/>
</dbReference>
<evidence type="ECO:0000313" key="3">
    <source>
        <dbReference type="Proteomes" id="UP000535954"/>
    </source>
</evidence>
<dbReference type="EMBL" id="JAAQYI010000022">
    <property type="protein sequence ID" value="NNA82954.1"/>
    <property type="molecule type" value="Genomic_DNA"/>
</dbReference>
<accession>A0A7Y1QCA6</accession>
<gene>
    <name evidence="1" type="ORF">HBO13_29340</name>
    <name evidence="2" type="ORF">HBO30_30110</name>
</gene>
<dbReference type="Proteomes" id="UP000535954">
    <property type="component" value="Unassembled WGS sequence"/>
</dbReference>
<comment type="caution">
    <text evidence="1">The sequence shown here is derived from an EMBL/GenBank/DDBJ whole genome shotgun (WGS) entry which is preliminary data.</text>
</comment>